<dbReference type="EMBL" id="JTDY01023003">
    <property type="protein sequence ID" value="KOB42977.1"/>
    <property type="molecule type" value="Genomic_DNA"/>
</dbReference>
<evidence type="ECO:0000313" key="3">
    <source>
        <dbReference type="EMBL" id="KOB42977.1"/>
    </source>
</evidence>
<comment type="caution">
    <text evidence="3">The sequence shown here is derived from an EMBL/GenBank/DDBJ whole genome shotgun (WGS) entry which is preliminary data.</text>
</comment>
<feature type="non-terminal residue" evidence="3">
    <location>
        <position position="1"/>
    </location>
</feature>
<comment type="similarity">
    <text evidence="1">Belongs to the cytochrome P450 family.</text>
</comment>
<feature type="non-terminal residue" evidence="3">
    <location>
        <position position="61"/>
    </location>
</feature>
<accession>A0A0L7JD75</accession>
<dbReference type="InterPro" id="IPR001128">
    <property type="entry name" value="Cyt_P450"/>
</dbReference>
<dbReference type="GO" id="GO:0004497">
    <property type="term" value="F:monooxygenase activity"/>
    <property type="evidence" value="ECO:0007669"/>
    <property type="project" value="UniProtKB-KW"/>
</dbReference>
<dbReference type="SUPFAM" id="SSF48264">
    <property type="entry name" value="Cytochrome P450"/>
    <property type="match status" value="1"/>
</dbReference>
<protein>
    <submittedName>
        <fullName evidence="3">Cytochrome CYP341A13</fullName>
    </submittedName>
</protein>
<keyword evidence="2" id="KW-0560">Oxidoreductase</keyword>
<dbReference type="AlphaFoldDB" id="A0A0L7JD75"/>
<evidence type="ECO:0000256" key="1">
    <source>
        <dbReference type="ARBA" id="ARBA00010617"/>
    </source>
</evidence>
<proteinExistence type="inferred from homology"/>
<dbReference type="GO" id="GO:0020037">
    <property type="term" value="F:heme binding"/>
    <property type="evidence" value="ECO:0007669"/>
    <property type="project" value="InterPro"/>
</dbReference>
<organism evidence="3 4">
    <name type="scientific">Operophtera brumata</name>
    <name type="common">Winter moth</name>
    <name type="synonym">Phalaena brumata</name>
    <dbReference type="NCBI Taxonomy" id="104452"/>
    <lineage>
        <taxon>Eukaryota</taxon>
        <taxon>Metazoa</taxon>
        <taxon>Ecdysozoa</taxon>
        <taxon>Arthropoda</taxon>
        <taxon>Hexapoda</taxon>
        <taxon>Insecta</taxon>
        <taxon>Pterygota</taxon>
        <taxon>Neoptera</taxon>
        <taxon>Endopterygota</taxon>
        <taxon>Lepidoptera</taxon>
        <taxon>Glossata</taxon>
        <taxon>Ditrysia</taxon>
        <taxon>Geometroidea</taxon>
        <taxon>Geometridae</taxon>
        <taxon>Larentiinae</taxon>
        <taxon>Operophtera</taxon>
    </lineage>
</organism>
<evidence type="ECO:0000256" key="2">
    <source>
        <dbReference type="ARBA" id="ARBA00023033"/>
    </source>
</evidence>
<dbReference type="Proteomes" id="UP000037510">
    <property type="component" value="Unassembled WGS sequence"/>
</dbReference>
<dbReference type="InterPro" id="IPR036396">
    <property type="entry name" value="Cyt_P450_sf"/>
</dbReference>
<reference evidence="3 4" key="1">
    <citation type="journal article" date="2015" name="Genome Biol. Evol.">
        <title>The genome of winter moth (Operophtera brumata) provides a genomic perspective on sexual dimorphism and phenology.</title>
        <authorList>
            <person name="Derks M.F."/>
            <person name="Smit S."/>
            <person name="Salis L."/>
            <person name="Schijlen E."/>
            <person name="Bossers A."/>
            <person name="Mateman C."/>
            <person name="Pijl A.S."/>
            <person name="de Ridder D."/>
            <person name="Groenen M.A."/>
            <person name="Visser M.E."/>
            <person name="Megens H.J."/>
        </authorList>
    </citation>
    <scope>NUCLEOTIDE SEQUENCE [LARGE SCALE GENOMIC DNA]</scope>
    <source>
        <strain evidence="3">WM2013NL</strain>
        <tissue evidence="3">Head and thorax</tissue>
    </source>
</reference>
<name>A0A0L7JD75_OPEBR</name>
<dbReference type="GO" id="GO:0005506">
    <property type="term" value="F:iron ion binding"/>
    <property type="evidence" value="ECO:0007669"/>
    <property type="project" value="InterPro"/>
</dbReference>
<keyword evidence="2" id="KW-0503">Monooxygenase</keyword>
<keyword evidence="4" id="KW-1185">Reference proteome</keyword>
<sequence length="61" mass="7078">SIWRRRRKILVPAFSPKIVENFVDVFSEQSEKLVQLLRSCANVGNFSVWPFISTYTLDSVC</sequence>
<dbReference type="STRING" id="104452.A0A0L7JD75"/>
<gene>
    <name evidence="3" type="ORF">OBRU01_27325</name>
</gene>
<dbReference type="Pfam" id="PF00067">
    <property type="entry name" value="p450"/>
    <property type="match status" value="1"/>
</dbReference>
<dbReference type="GO" id="GO:0016705">
    <property type="term" value="F:oxidoreductase activity, acting on paired donors, with incorporation or reduction of molecular oxygen"/>
    <property type="evidence" value="ECO:0007669"/>
    <property type="project" value="InterPro"/>
</dbReference>
<dbReference type="Gene3D" id="1.10.630.10">
    <property type="entry name" value="Cytochrome P450"/>
    <property type="match status" value="1"/>
</dbReference>
<evidence type="ECO:0000313" key="4">
    <source>
        <dbReference type="Proteomes" id="UP000037510"/>
    </source>
</evidence>